<dbReference type="AlphaFoldDB" id="A0AAP2DYT0"/>
<dbReference type="Pfam" id="PF02311">
    <property type="entry name" value="AraC_binding"/>
    <property type="match status" value="1"/>
</dbReference>
<evidence type="ECO:0000259" key="4">
    <source>
        <dbReference type="PROSITE" id="PS01124"/>
    </source>
</evidence>
<evidence type="ECO:0000256" key="2">
    <source>
        <dbReference type="ARBA" id="ARBA00023125"/>
    </source>
</evidence>
<dbReference type="InterPro" id="IPR014710">
    <property type="entry name" value="RmlC-like_jellyroll"/>
</dbReference>
<dbReference type="SUPFAM" id="SSF51215">
    <property type="entry name" value="Regulatory protein AraC"/>
    <property type="match status" value="1"/>
</dbReference>
<dbReference type="InterPro" id="IPR018060">
    <property type="entry name" value="HTH_AraC"/>
</dbReference>
<organism evidence="5 6">
    <name type="scientific">Dawidia cretensis</name>
    <dbReference type="NCBI Taxonomy" id="2782350"/>
    <lineage>
        <taxon>Bacteria</taxon>
        <taxon>Pseudomonadati</taxon>
        <taxon>Bacteroidota</taxon>
        <taxon>Cytophagia</taxon>
        <taxon>Cytophagales</taxon>
        <taxon>Chryseotaleaceae</taxon>
        <taxon>Dawidia</taxon>
    </lineage>
</organism>
<feature type="domain" description="HTH araC/xylS-type" evidence="4">
    <location>
        <begin position="176"/>
        <end position="276"/>
    </location>
</feature>
<evidence type="ECO:0000256" key="1">
    <source>
        <dbReference type="ARBA" id="ARBA00023015"/>
    </source>
</evidence>
<keyword evidence="3" id="KW-0804">Transcription</keyword>
<dbReference type="PROSITE" id="PS01124">
    <property type="entry name" value="HTH_ARAC_FAMILY_2"/>
    <property type="match status" value="1"/>
</dbReference>
<keyword evidence="2" id="KW-0238">DNA-binding</keyword>
<dbReference type="Gene3D" id="1.10.10.60">
    <property type="entry name" value="Homeodomain-like"/>
    <property type="match status" value="2"/>
</dbReference>
<dbReference type="GO" id="GO:0043565">
    <property type="term" value="F:sequence-specific DNA binding"/>
    <property type="evidence" value="ECO:0007669"/>
    <property type="project" value="InterPro"/>
</dbReference>
<reference evidence="5 6" key="1">
    <citation type="submission" date="2021-05" db="EMBL/GenBank/DDBJ databases">
        <title>A Polyphasic approach of four new species of the genus Ohtaekwangia: Ohtaekwangia histidinii sp. nov., Ohtaekwangia cretensis sp. nov., Ohtaekwangia indiensis sp. nov., Ohtaekwangia reichenbachii sp. nov. from diverse environment.</title>
        <authorList>
            <person name="Octaviana S."/>
        </authorList>
    </citation>
    <scope>NUCLEOTIDE SEQUENCE [LARGE SCALE GENOMIC DNA]</scope>
    <source>
        <strain evidence="5 6">PWU5</strain>
    </source>
</reference>
<accession>A0AAP2DYT0</accession>
<dbReference type="SUPFAM" id="SSF46689">
    <property type="entry name" value="Homeodomain-like"/>
    <property type="match status" value="1"/>
</dbReference>
<dbReference type="Gene3D" id="2.60.120.10">
    <property type="entry name" value="Jelly Rolls"/>
    <property type="match status" value="1"/>
</dbReference>
<keyword evidence="1" id="KW-0805">Transcription regulation</keyword>
<gene>
    <name evidence="5" type="ORF">KK062_17875</name>
</gene>
<dbReference type="GO" id="GO:0003700">
    <property type="term" value="F:DNA-binding transcription factor activity"/>
    <property type="evidence" value="ECO:0007669"/>
    <property type="project" value="InterPro"/>
</dbReference>
<evidence type="ECO:0000256" key="3">
    <source>
        <dbReference type="ARBA" id="ARBA00023163"/>
    </source>
</evidence>
<evidence type="ECO:0000313" key="6">
    <source>
        <dbReference type="Proteomes" id="UP001319080"/>
    </source>
</evidence>
<dbReference type="Pfam" id="PF12833">
    <property type="entry name" value="HTH_18"/>
    <property type="match status" value="1"/>
</dbReference>
<dbReference type="SMART" id="SM00342">
    <property type="entry name" value="HTH_ARAC"/>
    <property type="match status" value="1"/>
</dbReference>
<sequence length="285" mass="33013">MKHETLYEPFEVAFSKLDEGPSAGHRHLFFELVYIMSGTGKQCINKSTFNYRPGHMFLITPQDCHSFDVGATTEFFFLRFNDNYIRSKSFHTDDLRRLEYILQNANHQPGCILKNLSDKPLVRSLAEAVIAEFVNRDLYNRELVEKLVNTLIVIVARNIAKYLPAAVHEDTDGRALDMLHYVQANLCQPEKLKAEHLSKQFGVSESYLGRYFKNKTQETLQQYISNLRLRHIESRLRFSDLRVHEIAAELGFADESHLNKFLRKATGKSALQFRKEMQRVAQPVA</sequence>
<dbReference type="InterPro" id="IPR037923">
    <property type="entry name" value="HTH-like"/>
</dbReference>
<dbReference type="Proteomes" id="UP001319080">
    <property type="component" value="Unassembled WGS sequence"/>
</dbReference>
<proteinExistence type="predicted"/>
<dbReference type="InterPro" id="IPR009057">
    <property type="entry name" value="Homeodomain-like_sf"/>
</dbReference>
<dbReference type="PANTHER" id="PTHR43280:SF28">
    <property type="entry name" value="HTH-TYPE TRANSCRIPTIONAL ACTIVATOR RHAS"/>
    <property type="match status" value="1"/>
</dbReference>
<comment type="caution">
    <text evidence="5">The sequence shown here is derived from an EMBL/GenBank/DDBJ whole genome shotgun (WGS) entry which is preliminary data.</text>
</comment>
<dbReference type="InterPro" id="IPR003313">
    <property type="entry name" value="AraC-bd"/>
</dbReference>
<protein>
    <submittedName>
        <fullName evidence="5">AraC family transcriptional regulator</fullName>
    </submittedName>
</protein>
<evidence type="ECO:0000313" key="5">
    <source>
        <dbReference type="EMBL" id="MBT1710120.1"/>
    </source>
</evidence>
<dbReference type="RefSeq" id="WP_254085697.1">
    <property type="nucleotide sequence ID" value="NZ_JAHESE010000019.1"/>
</dbReference>
<dbReference type="EMBL" id="JAHESE010000019">
    <property type="protein sequence ID" value="MBT1710120.1"/>
    <property type="molecule type" value="Genomic_DNA"/>
</dbReference>
<dbReference type="PANTHER" id="PTHR43280">
    <property type="entry name" value="ARAC-FAMILY TRANSCRIPTIONAL REGULATOR"/>
    <property type="match status" value="1"/>
</dbReference>
<name>A0AAP2DYT0_9BACT</name>
<keyword evidence="6" id="KW-1185">Reference proteome</keyword>